<dbReference type="InterPro" id="IPR007569">
    <property type="entry name" value="DUF559"/>
</dbReference>
<dbReference type="RefSeq" id="WP_313915160.1">
    <property type="nucleotide sequence ID" value="NZ_CP135076.1"/>
</dbReference>
<gene>
    <name evidence="3" type="ORF">RPR59_14260</name>
</gene>
<feature type="region of interest" description="Disordered" evidence="1">
    <location>
        <begin position="1"/>
        <end position="42"/>
    </location>
</feature>
<evidence type="ECO:0000256" key="1">
    <source>
        <dbReference type="SAM" id="MobiDB-lite"/>
    </source>
</evidence>
<feature type="compositionally biased region" description="Basic and acidic residues" evidence="1">
    <location>
        <begin position="1"/>
        <end position="17"/>
    </location>
</feature>
<accession>A0ABZ0B8Y6</accession>
<feature type="domain" description="DUF559" evidence="2">
    <location>
        <begin position="48"/>
        <end position="149"/>
    </location>
</feature>
<dbReference type="PANTHER" id="PTHR38590">
    <property type="entry name" value="BLL0828 PROTEIN"/>
    <property type="match status" value="1"/>
</dbReference>
<dbReference type="InterPro" id="IPR047216">
    <property type="entry name" value="Endonuclease_DUF559_bact"/>
</dbReference>
<dbReference type="Gene3D" id="3.40.960.10">
    <property type="entry name" value="VSR Endonuclease"/>
    <property type="match status" value="1"/>
</dbReference>
<sequence length="169" mass="18199">MRRAGDAGRRGGEREVGDVILPGTGRGTAPAGRGGGGVPPARRPEVVVARKLRRKLTLPEAMLWRRLRGGATGVKFRRQHPIGPYIVDFYCPRARLAIEIDGSVHDGTATSERDASRDRFLSENGYRVVRIGANDVMRDLDATIASIVSLAAVPLHHASHGPPPRAGED</sequence>
<dbReference type="Proteomes" id="UP001302249">
    <property type="component" value="Chromosome"/>
</dbReference>
<dbReference type="Pfam" id="PF04480">
    <property type="entry name" value="DUF559"/>
    <property type="match status" value="1"/>
</dbReference>
<evidence type="ECO:0000259" key="2">
    <source>
        <dbReference type="Pfam" id="PF04480"/>
    </source>
</evidence>
<dbReference type="GO" id="GO:0004519">
    <property type="term" value="F:endonuclease activity"/>
    <property type="evidence" value="ECO:0007669"/>
    <property type="project" value="UniProtKB-KW"/>
</dbReference>
<keyword evidence="3" id="KW-0378">Hydrolase</keyword>
<evidence type="ECO:0000313" key="4">
    <source>
        <dbReference type="Proteomes" id="UP001302249"/>
    </source>
</evidence>
<protein>
    <submittedName>
        <fullName evidence="3">Endonuclease domain-containing protein</fullName>
    </submittedName>
</protein>
<organism evidence="3 4">
    <name type="scientific">Stakelama saccharophila</name>
    <dbReference type="NCBI Taxonomy" id="3075605"/>
    <lineage>
        <taxon>Bacteria</taxon>
        <taxon>Pseudomonadati</taxon>
        <taxon>Pseudomonadota</taxon>
        <taxon>Alphaproteobacteria</taxon>
        <taxon>Sphingomonadales</taxon>
        <taxon>Sphingomonadaceae</taxon>
        <taxon>Stakelama</taxon>
    </lineage>
</organism>
<keyword evidence="3" id="KW-0255">Endonuclease</keyword>
<proteinExistence type="predicted"/>
<dbReference type="EMBL" id="CP135076">
    <property type="protein sequence ID" value="WNO53581.1"/>
    <property type="molecule type" value="Genomic_DNA"/>
</dbReference>
<dbReference type="CDD" id="cd01038">
    <property type="entry name" value="Endonuclease_DUF559"/>
    <property type="match status" value="1"/>
</dbReference>
<dbReference type="InterPro" id="IPR011335">
    <property type="entry name" value="Restrct_endonuc-II-like"/>
</dbReference>
<keyword evidence="4" id="KW-1185">Reference proteome</keyword>
<reference evidence="3 4" key="1">
    <citation type="submission" date="2023-09" db="EMBL/GenBank/DDBJ databases">
        <authorList>
            <person name="Rey-Velasco X."/>
        </authorList>
    </citation>
    <scope>NUCLEOTIDE SEQUENCE [LARGE SCALE GENOMIC DNA]</scope>
    <source>
        <strain evidence="3 4">W311</strain>
    </source>
</reference>
<feature type="compositionally biased region" description="Low complexity" evidence="1">
    <location>
        <begin position="18"/>
        <end position="31"/>
    </location>
</feature>
<dbReference type="PANTHER" id="PTHR38590:SF1">
    <property type="entry name" value="BLL0828 PROTEIN"/>
    <property type="match status" value="1"/>
</dbReference>
<name>A0ABZ0B8Y6_9SPHN</name>
<dbReference type="SUPFAM" id="SSF52980">
    <property type="entry name" value="Restriction endonuclease-like"/>
    <property type="match status" value="1"/>
</dbReference>
<evidence type="ECO:0000313" key="3">
    <source>
        <dbReference type="EMBL" id="WNO53581.1"/>
    </source>
</evidence>
<keyword evidence="3" id="KW-0540">Nuclease</keyword>